<accession>A0A137P600</accession>
<proteinExistence type="predicted"/>
<evidence type="ECO:0008006" key="4">
    <source>
        <dbReference type="Google" id="ProtNLM"/>
    </source>
</evidence>
<reference evidence="2 3" key="1">
    <citation type="journal article" date="2015" name="Genome Biol. Evol.">
        <title>Phylogenomic analyses indicate that early fungi evolved digesting cell walls of algal ancestors of land plants.</title>
        <authorList>
            <person name="Chang Y."/>
            <person name="Wang S."/>
            <person name="Sekimoto S."/>
            <person name="Aerts A.L."/>
            <person name="Choi C."/>
            <person name="Clum A."/>
            <person name="LaButti K.M."/>
            <person name="Lindquist E.A."/>
            <person name="Yee Ngan C."/>
            <person name="Ohm R.A."/>
            <person name="Salamov A.A."/>
            <person name="Grigoriev I.V."/>
            <person name="Spatafora J.W."/>
            <person name="Berbee M.L."/>
        </authorList>
    </citation>
    <scope>NUCLEOTIDE SEQUENCE [LARGE SCALE GENOMIC DNA]</scope>
    <source>
        <strain evidence="2 3">NRRL 28638</strain>
    </source>
</reference>
<dbReference type="EMBL" id="KQ964504">
    <property type="protein sequence ID" value="KXN70361.1"/>
    <property type="molecule type" value="Genomic_DNA"/>
</dbReference>
<keyword evidence="1" id="KW-1133">Transmembrane helix</keyword>
<dbReference type="AlphaFoldDB" id="A0A137P600"/>
<sequence>MKSYFLYFHPQCVLFNLSSFSTKTVSESLLSAIYYGGFLMQQGHHEEVVSYMHAYAICNIKKILHNVKLSSVQALGIYACAFNRNRNPDLSRVCLHHLFRMADAMGLSINRKNIPALDQYNRRTIYTEIIIHKNWTKLGTTIYSTLPEEHEENIDIHDPKYQLPNPDLNLHNNDHERIIYSTFCIELRKNHKQLHVVNNIFSNYEFNRRDMEIDELSIKTNEIYNNSKASLDYLINLYPQYGSLISRYILLVKIIFLVTSINIYYNTIESIKSIKFSAIESIIDKCIDIHEMLISNKNLVQVCSYFSLNASFHLIKVYPHGTKKQRIKIHYTLQKMIHFYIVEGFDINSLDFIILKTQFDLLNKNN</sequence>
<keyword evidence="3" id="KW-1185">Reference proteome</keyword>
<dbReference type="Proteomes" id="UP000070444">
    <property type="component" value="Unassembled WGS sequence"/>
</dbReference>
<organism evidence="2 3">
    <name type="scientific">Conidiobolus coronatus (strain ATCC 28846 / CBS 209.66 / NRRL 28638)</name>
    <name type="common">Delacroixia coronata</name>
    <dbReference type="NCBI Taxonomy" id="796925"/>
    <lineage>
        <taxon>Eukaryota</taxon>
        <taxon>Fungi</taxon>
        <taxon>Fungi incertae sedis</taxon>
        <taxon>Zoopagomycota</taxon>
        <taxon>Entomophthoromycotina</taxon>
        <taxon>Entomophthoromycetes</taxon>
        <taxon>Entomophthorales</taxon>
        <taxon>Ancylistaceae</taxon>
        <taxon>Conidiobolus</taxon>
    </lineage>
</organism>
<evidence type="ECO:0000313" key="3">
    <source>
        <dbReference type="Proteomes" id="UP000070444"/>
    </source>
</evidence>
<evidence type="ECO:0000256" key="1">
    <source>
        <dbReference type="SAM" id="Phobius"/>
    </source>
</evidence>
<gene>
    <name evidence="2" type="ORF">CONCODRAFT_7050</name>
</gene>
<keyword evidence="1" id="KW-0812">Transmembrane</keyword>
<evidence type="ECO:0000313" key="2">
    <source>
        <dbReference type="EMBL" id="KXN70361.1"/>
    </source>
</evidence>
<dbReference type="CDD" id="cd12148">
    <property type="entry name" value="fungal_TF_MHR"/>
    <property type="match status" value="1"/>
</dbReference>
<name>A0A137P600_CONC2</name>
<feature type="transmembrane region" description="Helical" evidence="1">
    <location>
        <begin position="245"/>
        <end position="265"/>
    </location>
</feature>
<keyword evidence="1" id="KW-0472">Membrane</keyword>
<protein>
    <recommendedName>
        <fullName evidence="4">Transcription factor domain-containing protein</fullName>
    </recommendedName>
</protein>